<accession>A0A4C1TUQ8</accession>
<reference evidence="1 2" key="1">
    <citation type="journal article" date="2019" name="Commun. Biol.">
        <title>The bagworm genome reveals a unique fibroin gene that provides high tensile strength.</title>
        <authorList>
            <person name="Kono N."/>
            <person name="Nakamura H."/>
            <person name="Ohtoshi R."/>
            <person name="Tomita M."/>
            <person name="Numata K."/>
            <person name="Arakawa K."/>
        </authorList>
    </citation>
    <scope>NUCLEOTIDE SEQUENCE [LARGE SCALE GENOMIC DNA]</scope>
</reference>
<dbReference type="Proteomes" id="UP000299102">
    <property type="component" value="Unassembled WGS sequence"/>
</dbReference>
<dbReference type="EMBL" id="BGZK01000090">
    <property type="protein sequence ID" value="GBP17761.1"/>
    <property type="molecule type" value="Genomic_DNA"/>
</dbReference>
<sequence>MDLFIVLITIVHAHETHRQRRIPTLDLVYSPLTIDAPRPEPSVPAAPPATVAPRPASARTKFLHLNKIKVYSDIFALNLGKKKRTKCADAILRR</sequence>
<evidence type="ECO:0000313" key="1">
    <source>
        <dbReference type="EMBL" id="GBP17761.1"/>
    </source>
</evidence>
<keyword evidence="2" id="KW-1185">Reference proteome</keyword>
<gene>
    <name evidence="1" type="ORF">EVAR_102620_1</name>
</gene>
<proteinExistence type="predicted"/>
<evidence type="ECO:0000313" key="2">
    <source>
        <dbReference type="Proteomes" id="UP000299102"/>
    </source>
</evidence>
<protein>
    <submittedName>
        <fullName evidence="1">Uncharacterized protein</fullName>
    </submittedName>
</protein>
<comment type="caution">
    <text evidence="1">The sequence shown here is derived from an EMBL/GenBank/DDBJ whole genome shotgun (WGS) entry which is preliminary data.</text>
</comment>
<dbReference type="AlphaFoldDB" id="A0A4C1TUQ8"/>
<name>A0A4C1TUQ8_EUMVA</name>
<organism evidence="1 2">
    <name type="scientific">Eumeta variegata</name>
    <name type="common">Bagworm moth</name>
    <name type="synonym">Eumeta japonica</name>
    <dbReference type="NCBI Taxonomy" id="151549"/>
    <lineage>
        <taxon>Eukaryota</taxon>
        <taxon>Metazoa</taxon>
        <taxon>Ecdysozoa</taxon>
        <taxon>Arthropoda</taxon>
        <taxon>Hexapoda</taxon>
        <taxon>Insecta</taxon>
        <taxon>Pterygota</taxon>
        <taxon>Neoptera</taxon>
        <taxon>Endopterygota</taxon>
        <taxon>Lepidoptera</taxon>
        <taxon>Glossata</taxon>
        <taxon>Ditrysia</taxon>
        <taxon>Tineoidea</taxon>
        <taxon>Psychidae</taxon>
        <taxon>Oiketicinae</taxon>
        <taxon>Eumeta</taxon>
    </lineage>
</organism>